<feature type="domain" description="DUF4349" evidence="4">
    <location>
        <begin position="89"/>
        <end position="298"/>
    </location>
</feature>
<feature type="region of interest" description="Disordered" evidence="1">
    <location>
        <begin position="310"/>
        <end position="340"/>
    </location>
</feature>
<evidence type="ECO:0000313" key="5">
    <source>
        <dbReference type="EMBL" id="MBP2705645.1"/>
    </source>
</evidence>
<evidence type="ECO:0000313" key="6">
    <source>
        <dbReference type="Proteomes" id="UP000674234"/>
    </source>
</evidence>
<evidence type="ECO:0000256" key="1">
    <source>
        <dbReference type="SAM" id="MobiDB-lite"/>
    </source>
</evidence>
<organism evidence="5 6">
    <name type="scientific">Microbispora oryzae</name>
    <dbReference type="NCBI Taxonomy" id="2806554"/>
    <lineage>
        <taxon>Bacteria</taxon>
        <taxon>Bacillati</taxon>
        <taxon>Actinomycetota</taxon>
        <taxon>Actinomycetes</taxon>
        <taxon>Streptosporangiales</taxon>
        <taxon>Streptosporangiaceae</taxon>
        <taxon>Microbispora</taxon>
    </lineage>
</organism>
<comment type="caution">
    <text evidence="5">The sequence shown here is derived from an EMBL/GenBank/DDBJ whole genome shotgun (WGS) entry which is preliminary data.</text>
</comment>
<evidence type="ECO:0000256" key="3">
    <source>
        <dbReference type="SAM" id="SignalP"/>
    </source>
</evidence>
<name>A0A940WQG7_9ACTN</name>
<dbReference type="AlphaFoldDB" id="A0A940WQG7"/>
<keyword evidence="3" id="KW-0732">Signal</keyword>
<dbReference type="PROSITE" id="PS51257">
    <property type="entry name" value="PROKAR_LIPOPROTEIN"/>
    <property type="match status" value="1"/>
</dbReference>
<accession>A0A940WQG7</accession>
<dbReference type="Pfam" id="PF14257">
    <property type="entry name" value="DUF4349"/>
    <property type="match status" value="1"/>
</dbReference>
<dbReference type="EMBL" id="JAFCNB010000009">
    <property type="protein sequence ID" value="MBP2705645.1"/>
    <property type="molecule type" value="Genomic_DNA"/>
</dbReference>
<dbReference type="Proteomes" id="UP000674234">
    <property type="component" value="Unassembled WGS sequence"/>
</dbReference>
<dbReference type="RefSeq" id="WP_210156938.1">
    <property type="nucleotide sequence ID" value="NZ_JAFCNB010000009.1"/>
</dbReference>
<evidence type="ECO:0000259" key="4">
    <source>
        <dbReference type="Pfam" id="PF14257"/>
    </source>
</evidence>
<keyword evidence="2" id="KW-0812">Transmembrane</keyword>
<evidence type="ECO:0000256" key="2">
    <source>
        <dbReference type="SAM" id="Phobius"/>
    </source>
</evidence>
<proteinExistence type="predicted"/>
<keyword evidence="2" id="KW-1133">Transmembrane helix</keyword>
<feature type="transmembrane region" description="Helical" evidence="2">
    <location>
        <begin position="276"/>
        <end position="300"/>
    </location>
</feature>
<keyword evidence="2" id="KW-0472">Membrane</keyword>
<feature type="chain" id="PRO_5037636327" evidence="3">
    <location>
        <begin position="32"/>
        <end position="340"/>
    </location>
</feature>
<sequence>MSRLRYGVAALAAATILISGCSGSLSSTGGAADSGAAQVAQAAPPEAQAAGPDEKSVADAAAGAGKSTSGGTDAAGRQRAPIPAETAQRAVIYTAALTVRAKDVAAAADRAKAIVTGAGGYVSEERSSSFAHGEQAVVTFKVEAARYPDVLAQLGRDLGKRQSVRQDAQDVTEEVADVDSRVKSAKATLDQFRTLLSKAGKIGEILEIEREISGREADLEALQARQRSLAAQTALATVTLTVLPEATATPKPKQPSSGFLSGLRGGWRALVNSTEVALTVLGALLPWLLIVGVVWLAVLLTTRRLRRRAAPAPADTPYADTPRPDTPAVVPVAPSHTEPD</sequence>
<feature type="signal peptide" evidence="3">
    <location>
        <begin position="1"/>
        <end position="31"/>
    </location>
</feature>
<feature type="region of interest" description="Disordered" evidence="1">
    <location>
        <begin position="36"/>
        <end position="82"/>
    </location>
</feature>
<feature type="compositionally biased region" description="Low complexity" evidence="1">
    <location>
        <begin position="36"/>
        <end position="51"/>
    </location>
</feature>
<protein>
    <submittedName>
        <fullName evidence="5">DUF4349 domain-containing protein</fullName>
    </submittedName>
</protein>
<keyword evidence="6" id="KW-1185">Reference proteome</keyword>
<feature type="compositionally biased region" description="Low complexity" evidence="1">
    <location>
        <begin position="58"/>
        <end position="75"/>
    </location>
</feature>
<reference evidence="5" key="1">
    <citation type="submission" date="2021-02" db="EMBL/GenBank/DDBJ databases">
        <title>Draft genome sequence of Microbispora sp. RL4-1S isolated from rice leaves in Thailand.</title>
        <authorList>
            <person name="Muangham S."/>
            <person name="Duangmal K."/>
        </authorList>
    </citation>
    <scope>NUCLEOTIDE SEQUENCE</scope>
    <source>
        <strain evidence="5">RL4-1S</strain>
    </source>
</reference>
<dbReference type="InterPro" id="IPR025645">
    <property type="entry name" value="DUF4349"/>
</dbReference>
<feature type="compositionally biased region" description="Low complexity" evidence="1">
    <location>
        <begin position="310"/>
        <end position="321"/>
    </location>
</feature>
<gene>
    <name evidence="5" type="ORF">JOL79_17670</name>
</gene>